<protein>
    <recommendedName>
        <fullName evidence="3">Zinc/iron-chelating domain-containing protein</fullName>
    </recommendedName>
</protein>
<accession>A0A5N6RJ05</accession>
<proteinExistence type="predicted"/>
<organism evidence="1 2">
    <name type="scientific">Carpinus fangiana</name>
    <dbReference type="NCBI Taxonomy" id="176857"/>
    <lineage>
        <taxon>Eukaryota</taxon>
        <taxon>Viridiplantae</taxon>
        <taxon>Streptophyta</taxon>
        <taxon>Embryophyta</taxon>
        <taxon>Tracheophyta</taxon>
        <taxon>Spermatophyta</taxon>
        <taxon>Magnoliopsida</taxon>
        <taxon>eudicotyledons</taxon>
        <taxon>Gunneridae</taxon>
        <taxon>Pentapetalae</taxon>
        <taxon>rosids</taxon>
        <taxon>fabids</taxon>
        <taxon>Fagales</taxon>
        <taxon>Betulaceae</taxon>
        <taxon>Carpinus</taxon>
    </lineage>
</organism>
<reference evidence="1 2" key="1">
    <citation type="submission" date="2019-06" db="EMBL/GenBank/DDBJ databases">
        <title>A chromosomal-level reference genome of Carpinus fangiana (Coryloideae, Betulaceae).</title>
        <authorList>
            <person name="Yang X."/>
            <person name="Wang Z."/>
            <person name="Zhang L."/>
            <person name="Hao G."/>
            <person name="Liu J."/>
            <person name="Yang Y."/>
        </authorList>
    </citation>
    <scope>NUCLEOTIDE SEQUENCE [LARGE SCALE GENOMIC DNA]</scope>
    <source>
        <strain evidence="1">Cfa_2016G</strain>
        <tissue evidence="1">Leaf</tissue>
    </source>
</reference>
<dbReference type="Proteomes" id="UP000327013">
    <property type="component" value="Chromosome 7"/>
</dbReference>
<evidence type="ECO:0000313" key="1">
    <source>
        <dbReference type="EMBL" id="KAE8099484.1"/>
    </source>
</evidence>
<dbReference type="Pfam" id="PF03692">
    <property type="entry name" value="CxxCxxCC"/>
    <property type="match status" value="1"/>
</dbReference>
<dbReference type="OrthoDB" id="1876721at2759"/>
<dbReference type="AlphaFoldDB" id="A0A5N6RJ05"/>
<gene>
    <name evidence="1" type="ORF">FH972_017464</name>
</gene>
<evidence type="ECO:0000313" key="2">
    <source>
        <dbReference type="Proteomes" id="UP000327013"/>
    </source>
</evidence>
<dbReference type="PANTHER" id="PTHR36791:SF2">
    <property type="entry name" value="OS03G0363400 PROTEIN"/>
    <property type="match status" value="1"/>
</dbReference>
<dbReference type="EMBL" id="CM017327">
    <property type="protein sequence ID" value="KAE8099484.1"/>
    <property type="molecule type" value="Genomic_DNA"/>
</dbReference>
<evidence type="ECO:0008006" key="3">
    <source>
        <dbReference type="Google" id="ProtNLM"/>
    </source>
</evidence>
<dbReference type="InterPro" id="IPR005358">
    <property type="entry name" value="Puta_zinc/iron-chelating_dom"/>
</dbReference>
<sequence>MPHAMSLYPCSTVFSVARRPQMRARTKAAAKQSPSSVGFGRRRKEPLWQCVEGCGACCKLDKGPSFVTPEEVFSDPLDIELYRSLTGPDGWCIHFDKGTRTCSIYNDRPYFCRVEPDVFQSLYGVNKKKFNKEACSSSYNTYDQELADYRRALFGGSPSIAAAGNYDRDLFGGSPSIVAGGNYEDPYHRPVFDPNVPFQEGILGLVSSLYGIEEDDFASRPWEDYEEEELAYNDNWNWPNCFSECQGENVLSLWDDTQDIGCGSSLGKMEDFSHGEEQHGSYFSYHEDGENRSVYDYYPWGAYEGEEEFHDFGRQEQTRPYVYNLDAEMRLCESIFGKWPCLFREKPEYTWW</sequence>
<name>A0A5N6RJ05_9ROSI</name>
<dbReference type="PANTHER" id="PTHR36791">
    <property type="entry name" value="OS03G0363400 PROTEIN"/>
    <property type="match status" value="1"/>
</dbReference>
<keyword evidence="2" id="KW-1185">Reference proteome</keyword>